<name>A0A1G9X3K8_9ACTN</name>
<dbReference type="EMBL" id="FNHI01000015">
    <property type="protein sequence ID" value="SDM91287.1"/>
    <property type="molecule type" value="Genomic_DNA"/>
</dbReference>
<dbReference type="Proteomes" id="UP000199063">
    <property type="component" value="Unassembled WGS sequence"/>
</dbReference>
<sequence length="32" mass="3374">MALVAPEQLARATEAVWPPDLAELLAALPKST</sequence>
<evidence type="ECO:0000313" key="2">
    <source>
        <dbReference type="Proteomes" id="UP000199063"/>
    </source>
</evidence>
<organism evidence="1 2">
    <name type="scientific">Streptomyces wuyuanensis</name>
    <dbReference type="NCBI Taxonomy" id="1196353"/>
    <lineage>
        <taxon>Bacteria</taxon>
        <taxon>Bacillati</taxon>
        <taxon>Actinomycetota</taxon>
        <taxon>Actinomycetes</taxon>
        <taxon>Kitasatosporales</taxon>
        <taxon>Streptomycetaceae</taxon>
        <taxon>Streptomyces</taxon>
    </lineage>
</organism>
<gene>
    <name evidence="1" type="ORF">SAMN05444921_11550</name>
</gene>
<proteinExistence type="predicted"/>
<reference evidence="2" key="1">
    <citation type="submission" date="2016-10" db="EMBL/GenBank/DDBJ databases">
        <authorList>
            <person name="Varghese N."/>
            <person name="Submissions S."/>
        </authorList>
    </citation>
    <scope>NUCLEOTIDE SEQUENCE [LARGE SCALE GENOMIC DNA]</scope>
    <source>
        <strain evidence="2">CGMCC 4.7042</strain>
    </source>
</reference>
<keyword evidence="2" id="KW-1185">Reference proteome</keyword>
<evidence type="ECO:0000313" key="1">
    <source>
        <dbReference type="EMBL" id="SDM91287.1"/>
    </source>
</evidence>
<accession>A0A1G9X3K8</accession>
<dbReference type="AlphaFoldDB" id="A0A1G9X3K8"/>
<protein>
    <submittedName>
        <fullName evidence="1">Uncharacterized protein</fullName>
    </submittedName>
</protein>